<proteinExistence type="predicted"/>
<dbReference type="RefSeq" id="WP_238201901.1">
    <property type="nucleotide sequence ID" value="NZ_BPQE01000006.1"/>
</dbReference>
<evidence type="ECO:0000313" key="2">
    <source>
        <dbReference type="Proteomes" id="UP001231124"/>
    </source>
</evidence>
<keyword evidence="2" id="KW-1185">Reference proteome</keyword>
<dbReference type="EMBL" id="JAUSVP010000010">
    <property type="protein sequence ID" value="MDQ0448823.1"/>
    <property type="molecule type" value="Genomic_DNA"/>
</dbReference>
<protein>
    <submittedName>
        <fullName evidence="1">Uncharacterized protein</fullName>
    </submittedName>
</protein>
<name>A0ABU0I2J0_9HYPH</name>
<sequence>MTNVIRPTFGRPADASPDVVQEFSPLQVYGTAVGHFVALIRAETGDEGETLQVVVGREGGEGAEPVAIFPDTAEGEADAEATAFAILRSMDIVKEAVVGTD</sequence>
<accession>A0ABU0I2J0</accession>
<gene>
    <name evidence="1" type="ORF">QO012_003335</name>
</gene>
<dbReference type="Proteomes" id="UP001231124">
    <property type="component" value="Unassembled WGS sequence"/>
</dbReference>
<reference evidence="1 2" key="1">
    <citation type="submission" date="2023-07" db="EMBL/GenBank/DDBJ databases">
        <title>Genomic Encyclopedia of Type Strains, Phase IV (KMG-IV): sequencing the most valuable type-strain genomes for metagenomic binning, comparative biology and taxonomic classification.</title>
        <authorList>
            <person name="Goeker M."/>
        </authorList>
    </citation>
    <scope>NUCLEOTIDE SEQUENCE [LARGE SCALE GENOMIC DNA]</scope>
    <source>
        <strain evidence="1 2">DSM 19013</strain>
    </source>
</reference>
<comment type="caution">
    <text evidence="1">The sequence shown here is derived from an EMBL/GenBank/DDBJ whole genome shotgun (WGS) entry which is preliminary data.</text>
</comment>
<organism evidence="1 2">
    <name type="scientific">Methylobacterium aerolatum</name>
    <dbReference type="NCBI Taxonomy" id="418708"/>
    <lineage>
        <taxon>Bacteria</taxon>
        <taxon>Pseudomonadati</taxon>
        <taxon>Pseudomonadota</taxon>
        <taxon>Alphaproteobacteria</taxon>
        <taxon>Hyphomicrobiales</taxon>
        <taxon>Methylobacteriaceae</taxon>
        <taxon>Methylobacterium</taxon>
    </lineage>
</organism>
<evidence type="ECO:0000313" key="1">
    <source>
        <dbReference type="EMBL" id="MDQ0448823.1"/>
    </source>
</evidence>